<evidence type="ECO:0000259" key="6">
    <source>
        <dbReference type="PROSITE" id="PS50865"/>
    </source>
</evidence>
<evidence type="ECO:0000256" key="4">
    <source>
        <dbReference type="PROSITE-ProRule" id="PRU00134"/>
    </source>
</evidence>
<dbReference type="Pfam" id="PF00856">
    <property type="entry name" value="SET"/>
    <property type="match status" value="1"/>
</dbReference>
<keyword evidence="1" id="KW-0479">Metal-binding</keyword>
<organism evidence="7 8">
    <name type="scientific">Clunio marinus</name>
    <dbReference type="NCBI Taxonomy" id="568069"/>
    <lineage>
        <taxon>Eukaryota</taxon>
        <taxon>Metazoa</taxon>
        <taxon>Ecdysozoa</taxon>
        <taxon>Arthropoda</taxon>
        <taxon>Hexapoda</taxon>
        <taxon>Insecta</taxon>
        <taxon>Pterygota</taxon>
        <taxon>Neoptera</taxon>
        <taxon>Endopterygota</taxon>
        <taxon>Diptera</taxon>
        <taxon>Nematocera</taxon>
        <taxon>Chironomoidea</taxon>
        <taxon>Chironomidae</taxon>
        <taxon>Clunio</taxon>
    </lineage>
</organism>
<name>A0A1J1ISK5_9DIPT</name>
<evidence type="ECO:0000256" key="1">
    <source>
        <dbReference type="ARBA" id="ARBA00022723"/>
    </source>
</evidence>
<dbReference type="InterPro" id="IPR002893">
    <property type="entry name" value="Znf_MYND"/>
</dbReference>
<accession>A0A1J1ISK5</accession>
<feature type="domain" description="SET" evidence="5">
    <location>
        <begin position="121"/>
        <end position="390"/>
    </location>
</feature>
<evidence type="ECO:0000313" key="8">
    <source>
        <dbReference type="Proteomes" id="UP000183832"/>
    </source>
</evidence>
<dbReference type="GO" id="GO:0008270">
    <property type="term" value="F:zinc ion binding"/>
    <property type="evidence" value="ECO:0007669"/>
    <property type="project" value="UniProtKB-KW"/>
</dbReference>
<gene>
    <name evidence="7" type="primary">similar to AGAP011257-PA</name>
    <name evidence="7" type="ORF">CLUMA_CG016128</name>
</gene>
<dbReference type="Pfam" id="PF01753">
    <property type="entry name" value="zf-MYND"/>
    <property type="match status" value="1"/>
</dbReference>
<evidence type="ECO:0000313" key="7">
    <source>
        <dbReference type="EMBL" id="CRL02548.1"/>
    </source>
</evidence>
<dbReference type="InterPro" id="IPR046341">
    <property type="entry name" value="SET_dom_sf"/>
</dbReference>
<dbReference type="GO" id="GO:0008276">
    <property type="term" value="F:protein methyltransferase activity"/>
    <property type="evidence" value="ECO:0007669"/>
    <property type="project" value="UniProtKB-ARBA"/>
</dbReference>
<dbReference type="SUPFAM" id="SSF82199">
    <property type="entry name" value="SET domain"/>
    <property type="match status" value="1"/>
</dbReference>
<dbReference type="Proteomes" id="UP000183832">
    <property type="component" value="Unassembled WGS sequence"/>
</dbReference>
<sequence>METDKISKAYHQRSHSKANDKESRFLKELFDVNSELMSAKSSEKIFSCYERRSEIYLRMKQYSKCMRNINAARENGTSTNILNMKKECLELIKTDYEIHPKKLDFFELSHSRNKRNPSLAECLKLCVNDKYGRHIVTTKRLTPGDFVLIDKPFYKSLDKNFSCSRCVNCLKCNLFDLDPCKSCASVMFCSKVCEDNAWEEFHKFECSTIKKYTQDDGFLMMIQRTLFKIMKIYESVDNLGKLLKNDLKSETIFDLDVSKGSRKQHEKKFVDVCFSLEFSTPTDQEKSFAKSFVNYHPYIRQIWQTQSQKNILIEFVIRVIGILNRNSFTMHWNSSWISDGDATGCAVLPSASFINHSCSPNLHWICIDDEIIFIVRKPIEVNEQLFICYQ</sequence>
<feature type="domain" description="MYND-type" evidence="6">
    <location>
        <begin position="166"/>
        <end position="206"/>
    </location>
</feature>
<dbReference type="GO" id="GO:0008170">
    <property type="term" value="F:N-methyltransferase activity"/>
    <property type="evidence" value="ECO:0007669"/>
    <property type="project" value="UniProtKB-ARBA"/>
</dbReference>
<dbReference type="Gene3D" id="1.10.220.160">
    <property type="match status" value="1"/>
</dbReference>
<evidence type="ECO:0000256" key="2">
    <source>
        <dbReference type="ARBA" id="ARBA00022771"/>
    </source>
</evidence>
<protein>
    <submittedName>
        <fullName evidence="7">CLUMA_CG016128, isoform A</fullName>
    </submittedName>
</protein>
<dbReference type="PANTHER" id="PTHR47111">
    <property type="entry name" value="BCDNA.LD29892"/>
    <property type="match status" value="1"/>
</dbReference>
<dbReference type="PROSITE" id="PS50865">
    <property type="entry name" value="ZF_MYND_2"/>
    <property type="match status" value="1"/>
</dbReference>
<evidence type="ECO:0000259" key="5">
    <source>
        <dbReference type="PROSITE" id="PS50280"/>
    </source>
</evidence>
<reference evidence="7 8" key="1">
    <citation type="submission" date="2015-04" db="EMBL/GenBank/DDBJ databases">
        <authorList>
            <person name="Syromyatnikov M.Y."/>
            <person name="Popov V.N."/>
        </authorList>
    </citation>
    <scope>NUCLEOTIDE SEQUENCE [LARGE SCALE GENOMIC DNA]</scope>
</reference>
<evidence type="ECO:0000256" key="3">
    <source>
        <dbReference type="ARBA" id="ARBA00022833"/>
    </source>
</evidence>
<dbReference type="PANTHER" id="PTHR47111:SF1">
    <property type="entry name" value="SET AND MYND DOMAIN-CONTAINING PROTEIN 4"/>
    <property type="match status" value="1"/>
</dbReference>
<dbReference type="EMBL" id="CVRI01000058">
    <property type="protein sequence ID" value="CRL02548.1"/>
    <property type="molecule type" value="Genomic_DNA"/>
</dbReference>
<dbReference type="STRING" id="568069.A0A1J1ISK5"/>
<dbReference type="Gene3D" id="2.170.270.10">
    <property type="entry name" value="SET domain"/>
    <property type="match status" value="1"/>
</dbReference>
<dbReference type="InterPro" id="IPR001214">
    <property type="entry name" value="SET_dom"/>
</dbReference>
<keyword evidence="3" id="KW-0862">Zinc</keyword>
<keyword evidence="8" id="KW-1185">Reference proteome</keyword>
<dbReference type="AlphaFoldDB" id="A0A1J1ISK5"/>
<dbReference type="GO" id="GO:0008757">
    <property type="term" value="F:S-adenosylmethionine-dependent methyltransferase activity"/>
    <property type="evidence" value="ECO:0007669"/>
    <property type="project" value="UniProtKB-ARBA"/>
</dbReference>
<proteinExistence type="predicted"/>
<keyword evidence="2 4" id="KW-0863">Zinc-finger</keyword>
<dbReference type="PROSITE" id="PS50280">
    <property type="entry name" value="SET"/>
    <property type="match status" value="1"/>
</dbReference>
<dbReference type="Gene3D" id="6.10.140.2220">
    <property type="match status" value="1"/>
</dbReference>
<dbReference type="OrthoDB" id="5945798at2759"/>